<dbReference type="AlphaFoldDB" id="A0A1H5SGG3"/>
<keyword evidence="2" id="KW-0812">Transmembrane</keyword>
<keyword evidence="2" id="KW-0472">Membrane</keyword>
<keyword evidence="1" id="KW-0175">Coiled coil</keyword>
<keyword evidence="2" id="KW-1133">Transmembrane helix</keyword>
<reference evidence="3 4" key="1">
    <citation type="submission" date="2016-10" db="EMBL/GenBank/DDBJ databases">
        <authorList>
            <person name="de Groot N.N."/>
        </authorList>
    </citation>
    <scope>NUCLEOTIDE SEQUENCE [LARGE SCALE GENOMIC DNA]</scope>
    <source>
        <strain evidence="3 4">Nm13</strain>
    </source>
</reference>
<organism evidence="3 4">
    <name type="scientific">Nitrosomonas ureae</name>
    <dbReference type="NCBI Taxonomy" id="44577"/>
    <lineage>
        <taxon>Bacteria</taxon>
        <taxon>Pseudomonadati</taxon>
        <taxon>Pseudomonadota</taxon>
        <taxon>Betaproteobacteria</taxon>
        <taxon>Nitrosomonadales</taxon>
        <taxon>Nitrosomonadaceae</taxon>
        <taxon>Nitrosomonas</taxon>
    </lineage>
</organism>
<protein>
    <submittedName>
        <fullName evidence="3">Uncharacterized protein</fullName>
    </submittedName>
</protein>
<dbReference type="Proteomes" id="UP000236753">
    <property type="component" value="Unassembled WGS sequence"/>
</dbReference>
<evidence type="ECO:0000313" key="4">
    <source>
        <dbReference type="Proteomes" id="UP000236753"/>
    </source>
</evidence>
<proteinExistence type="predicted"/>
<sequence>MYSKYKQNGNLFINFHVMQFILLLLFFVFTNAIWANTEAPDQEAQIRELEKTLARVQQESQSTYQQFLMIQELRRNEMAETPQTVKLPNSPSQSIPIPNYEDFIQRKQEKQERIDKYTTDLDHLYARYRELEDEKQAIFEQIRSLEKKPEE</sequence>
<evidence type="ECO:0000256" key="1">
    <source>
        <dbReference type="SAM" id="Coils"/>
    </source>
</evidence>
<gene>
    <name evidence="3" type="ORF">SAMN05216334_102184</name>
</gene>
<name>A0A1H5SGG3_9PROT</name>
<feature type="coiled-coil region" evidence="1">
    <location>
        <begin position="39"/>
        <end position="66"/>
    </location>
</feature>
<feature type="transmembrane region" description="Helical" evidence="2">
    <location>
        <begin position="12"/>
        <end position="34"/>
    </location>
</feature>
<dbReference type="EMBL" id="FNUX01000002">
    <property type="protein sequence ID" value="SEF49783.1"/>
    <property type="molecule type" value="Genomic_DNA"/>
</dbReference>
<accession>A0A1H5SGG3</accession>
<feature type="coiled-coil region" evidence="1">
    <location>
        <begin position="100"/>
        <end position="148"/>
    </location>
</feature>
<evidence type="ECO:0000313" key="3">
    <source>
        <dbReference type="EMBL" id="SEF49783.1"/>
    </source>
</evidence>
<evidence type="ECO:0000256" key="2">
    <source>
        <dbReference type="SAM" id="Phobius"/>
    </source>
</evidence>